<dbReference type="Pfam" id="PF03948">
    <property type="entry name" value="Ribosomal_L9_C"/>
    <property type="match status" value="1"/>
</dbReference>
<dbReference type="GO" id="GO:0006412">
    <property type="term" value="P:translation"/>
    <property type="evidence" value="ECO:0007669"/>
    <property type="project" value="InterPro"/>
</dbReference>
<feature type="domain" description="Ribosomal protein L9" evidence="8">
    <location>
        <begin position="31"/>
        <end position="74"/>
    </location>
</feature>
<evidence type="ECO:0000256" key="2">
    <source>
        <dbReference type="ARBA" id="ARBA00022730"/>
    </source>
</evidence>
<evidence type="ECO:0000256" key="1">
    <source>
        <dbReference type="ARBA" id="ARBA00010605"/>
    </source>
</evidence>
<feature type="domain" description="Large ribosomal subunit protein bL9 C-terminal" evidence="9">
    <location>
        <begin position="109"/>
        <end position="195"/>
    </location>
</feature>
<dbReference type="OrthoDB" id="5555409at2759"/>
<dbReference type="Gene3D" id="3.10.430.100">
    <property type="entry name" value="Ribosomal protein L9, C-terminal domain"/>
    <property type="match status" value="1"/>
</dbReference>
<keyword evidence="3" id="KW-0694">RNA-binding</keyword>
<keyword evidence="4" id="KW-0689">Ribosomal protein</keyword>
<comment type="similarity">
    <text evidence="1">Belongs to the bacterial ribosomal protein bL9 family.</text>
</comment>
<dbReference type="InterPro" id="IPR020070">
    <property type="entry name" value="Ribosomal_bL9_N"/>
</dbReference>
<keyword evidence="11" id="KW-1185">Reference proteome</keyword>
<evidence type="ECO:0000259" key="8">
    <source>
        <dbReference type="Pfam" id="PF01281"/>
    </source>
</evidence>
<dbReference type="GO" id="GO:0003735">
    <property type="term" value="F:structural constituent of ribosome"/>
    <property type="evidence" value="ECO:0007669"/>
    <property type="project" value="InterPro"/>
</dbReference>
<dbReference type="GO" id="GO:0019843">
    <property type="term" value="F:rRNA binding"/>
    <property type="evidence" value="ECO:0007669"/>
    <property type="project" value="UniProtKB-KW"/>
</dbReference>
<accession>A0A9P6U5Y5</accession>
<reference evidence="10" key="1">
    <citation type="journal article" date="2020" name="Fungal Divers.">
        <title>Resolving the Mortierellaceae phylogeny through synthesis of multi-gene phylogenetics and phylogenomics.</title>
        <authorList>
            <person name="Vandepol N."/>
            <person name="Liber J."/>
            <person name="Desiro A."/>
            <person name="Na H."/>
            <person name="Kennedy M."/>
            <person name="Barry K."/>
            <person name="Grigoriev I.V."/>
            <person name="Miller A.N."/>
            <person name="O'Donnell K."/>
            <person name="Stajich J.E."/>
            <person name="Bonito G."/>
        </authorList>
    </citation>
    <scope>NUCLEOTIDE SEQUENCE</scope>
    <source>
        <strain evidence="10">BC1065</strain>
    </source>
</reference>
<evidence type="ECO:0000259" key="9">
    <source>
        <dbReference type="Pfam" id="PF03948"/>
    </source>
</evidence>
<dbReference type="GO" id="GO:1990904">
    <property type="term" value="C:ribonucleoprotein complex"/>
    <property type="evidence" value="ECO:0007669"/>
    <property type="project" value="UniProtKB-KW"/>
</dbReference>
<evidence type="ECO:0000256" key="5">
    <source>
        <dbReference type="ARBA" id="ARBA00023274"/>
    </source>
</evidence>
<dbReference type="InterPro" id="IPR036791">
    <property type="entry name" value="Ribosomal_bL9_C_sf"/>
</dbReference>
<dbReference type="InterPro" id="IPR000244">
    <property type="entry name" value="Ribosomal_bL9"/>
</dbReference>
<evidence type="ECO:0000256" key="4">
    <source>
        <dbReference type="ARBA" id="ARBA00022980"/>
    </source>
</evidence>
<sequence>MFSASRSQLTPLFRHSAANIAKRNKSTKAIDVTLRANVEGLGKPGDVVSVKPGRMRNQLYPMRLASYIDKNARAAISASIETQDAASRLKSINEAAQQSAKKERHIVELQQLKNKLERLDPLVFVRAVNEVAPGSTTIFGSVAAEDVVKELKDKHGINLHQKLTVQGTKIKSTGEFWARVDLADLGTVDLKVVVQKRV</sequence>
<dbReference type="AlphaFoldDB" id="A0A9P6U5Y5"/>
<dbReference type="Gene3D" id="3.40.5.10">
    <property type="entry name" value="Ribosomal protein L9, N-terminal domain"/>
    <property type="match status" value="1"/>
</dbReference>
<dbReference type="InterPro" id="IPR009027">
    <property type="entry name" value="Ribosomal_bL9/RNase_H1_N"/>
</dbReference>
<dbReference type="GO" id="GO:0005840">
    <property type="term" value="C:ribosome"/>
    <property type="evidence" value="ECO:0007669"/>
    <property type="project" value="UniProtKB-KW"/>
</dbReference>
<dbReference type="SUPFAM" id="SSF55653">
    <property type="entry name" value="Ribosomal protein L9 C-domain"/>
    <property type="match status" value="1"/>
</dbReference>
<gene>
    <name evidence="10" type="ORF">DFQ27_002692</name>
</gene>
<evidence type="ECO:0000313" key="10">
    <source>
        <dbReference type="EMBL" id="KAG0261976.1"/>
    </source>
</evidence>
<comment type="caution">
    <text evidence="10">The sequence shown here is derived from an EMBL/GenBank/DDBJ whole genome shotgun (WGS) entry which is preliminary data.</text>
</comment>
<evidence type="ECO:0000256" key="3">
    <source>
        <dbReference type="ARBA" id="ARBA00022884"/>
    </source>
</evidence>
<dbReference type="InterPro" id="IPR036935">
    <property type="entry name" value="Ribosomal_bL9_N_sf"/>
</dbReference>
<keyword evidence="5" id="KW-0687">Ribonucleoprotein</keyword>
<dbReference type="InterPro" id="IPR020069">
    <property type="entry name" value="Ribosomal_bL9_C"/>
</dbReference>
<dbReference type="Proteomes" id="UP000807716">
    <property type="component" value="Unassembled WGS sequence"/>
</dbReference>
<dbReference type="EMBL" id="JAAAJB010000201">
    <property type="protein sequence ID" value="KAG0261976.1"/>
    <property type="molecule type" value="Genomic_DNA"/>
</dbReference>
<organism evidence="10 11">
    <name type="scientific">Actinomortierella ambigua</name>
    <dbReference type="NCBI Taxonomy" id="1343610"/>
    <lineage>
        <taxon>Eukaryota</taxon>
        <taxon>Fungi</taxon>
        <taxon>Fungi incertae sedis</taxon>
        <taxon>Mucoromycota</taxon>
        <taxon>Mortierellomycotina</taxon>
        <taxon>Mortierellomycetes</taxon>
        <taxon>Mortierellales</taxon>
        <taxon>Mortierellaceae</taxon>
        <taxon>Actinomortierella</taxon>
    </lineage>
</organism>
<feature type="coiled-coil region" evidence="7">
    <location>
        <begin position="92"/>
        <end position="119"/>
    </location>
</feature>
<name>A0A9P6U5Y5_9FUNG</name>
<protein>
    <recommendedName>
        <fullName evidence="6">50S ribosomal protein L9, chloroplastic</fullName>
    </recommendedName>
</protein>
<dbReference type="SUPFAM" id="SSF55658">
    <property type="entry name" value="L9 N-domain-like"/>
    <property type="match status" value="1"/>
</dbReference>
<keyword evidence="2" id="KW-0699">rRNA-binding</keyword>
<dbReference type="Pfam" id="PF01281">
    <property type="entry name" value="Ribosomal_L9_N"/>
    <property type="match status" value="1"/>
</dbReference>
<evidence type="ECO:0000313" key="11">
    <source>
        <dbReference type="Proteomes" id="UP000807716"/>
    </source>
</evidence>
<proteinExistence type="inferred from homology"/>
<evidence type="ECO:0000256" key="6">
    <source>
        <dbReference type="ARBA" id="ARBA00035427"/>
    </source>
</evidence>
<evidence type="ECO:0000256" key="7">
    <source>
        <dbReference type="SAM" id="Coils"/>
    </source>
</evidence>
<dbReference type="PANTHER" id="PTHR21368">
    <property type="entry name" value="50S RIBOSOMAL PROTEIN L9"/>
    <property type="match status" value="1"/>
</dbReference>
<keyword evidence="7" id="KW-0175">Coiled coil</keyword>